<organism evidence="1 2">
    <name type="scientific">Aquibacillus albus</name>
    <dbReference type="NCBI Taxonomy" id="1168171"/>
    <lineage>
        <taxon>Bacteria</taxon>
        <taxon>Bacillati</taxon>
        <taxon>Bacillota</taxon>
        <taxon>Bacilli</taxon>
        <taxon>Bacillales</taxon>
        <taxon>Bacillaceae</taxon>
        <taxon>Aquibacillus</taxon>
    </lineage>
</organism>
<evidence type="ECO:0000313" key="1">
    <source>
        <dbReference type="EMBL" id="MBM7571683.1"/>
    </source>
</evidence>
<keyword evidence="2" id="KW-1185">Reference proteome</keyword>
<comment type="caution">
    <text evidence="1">The sequence shown here is derived from an EMBL/GenBank/DDBJ whole genome shotgun (WGS) entry which is preliminary data.</text>
</comment>
<evidence type="ECO:0000313" key="2">
    <source>
        <dbReference type="Proteomes" id="UP001296943"/>
    </source>
</evidence>
<name>A0ABS2N0W2_9BACI</name>
<proteinExistence type="predicted"/>
<protein>
    <recommendedName>
        <fullName evidence="3">YgiT-type zinc finger protein</fullName>
    </recommendedName>
</protein>
<dbReference type="EMBL" id="JAFBDR010000010">
    <property type="protein sequence ID" value="MBM7571683.1"/>
    <property type="molecule type" value="Genomic_DNA"/>
</dbReference>
<accession>A0ABS2N0W2</accession>
<dbReference type="Proteomes" id="UP001296943">
    <property type="component" value="Unassembled WGS sequence"/>
</dbReference>
<gene>
    <name evidence="1" type="ORF">JOC48_002182</name>
</gene>
<evidence type="ECO:0008006" key="3">
    <source>
        <dbReference type="Google" id="ProtNLM"/>
    </source>
</evidence>
<reference evidence="1 2" key="1">
    <citation type="submission" date="2021-01" db="EMBL/GenBank/DDBJ databases">
        <title>Genomic Encyclopedia of Type Strains, Phase IV (KMG-IV): sequencing the most valuable type-strain genomes for metagenomic binning, comparative biology and taxonomic classification.</title>
        <authorList>
            <person name="Goeker M."/>
        </authorList>
    </citation>
    <scope>NUCLEOTIDE SEQUENCE [LARGE SCALE GENOMIC DNA]</scope>
    <source>
        <strain evidence="1 2">DSM 23711</strain>
    </source>
</reference>
<sequence>MGAADVMSQAEQIQDLKKKYGQVKRCVCCGNWAIPSDDTLYEKMENGVTVELRNFPVFQCLNCEDITFSPADYSQLLEKALEYNKGVNVISFNCKSQL</sequence>
<dbReference type="RefSeq" id="WP_204499503.1">
    <property type="nucleotide sequence ID" value="NZ_JAFBDR010000010.1"/>
</dbReference>